<evidence type="ECO:0000256" key="1">
    <source>
        <dbReference type="ARBA" id="ARBA00022630"/>
    </source>
</evidence>
<keyword evidence="2" id="KW-0288">FMN</keyword>
<comment type="caution">
    <text evidence="4">The sequence shown here is derived from an EMBL/GenBank/DDBJ whole genome shotgun (WGS) entry which is preliminary data.</text>
</comment>
<sequence>MKTVIISGSSRNDGHTKTLTDQLVKNSGWGLINLNDYNFSYFDYEHLNSNDDYIALMQEIIKKYDCLVFATPVYWYAMSGIMKVFFDRFTDLITIEKELGRQLRGKHMAVITCSIGDHLGEQFWLPFKETSKYLGMNYIGNTHTISEENNDTKISEFINLVDKNSASNSYH</sequence>
<dbReference type="InterPro" id="IPR051796">
    <property type="entry name" value="ISF_SsuE-like"/>
</dbReference>
<dbReference type="InterPro" id="IPR005025">
    <property type="entry name" value="FMN_Rdtase-like_dom"/>
</dbReference>
<dbReference type="Pfam" id="PF03358">
    <property type="entry name" value="FMN_red"/>
    <property type="match status" value="1"/>
</dbReference>
<evidence type="ECO:0000259" key="3">
    <source>
        <dbReference type="Pfam" id="PF03358"/>
    </source>
</evidence>
<dbReference type="PANTHER" id="PTHR43278">
    <property type="entry name" value="NAD(P)H-DEPENDENT FMN-CONTAINING OXIDOREDUCTASE YWQN-RELATED"/>
    <property type="match status" value="1"/>
</dbReference>
<dbReference type="AlphaFoldDB" id="A0A6N6MGV5"/>
<dbReference type="SUPFAM" id="SSF52218">
    <property type="entry name" value="Flavoproteins"/>
    <property type="match status" value="1"/>
</dbReference>
<dbReference type="InterPro" id="IPR029039">
    <property type="entry name" value="Flavoprotein-like_sf"/>
</dbReference>
<feature type="domain" description="NADPH-dependent FMN reductase-like" evidence="3">
    <location>
        <begin position="1"/>
        <end position="142"/>
    </location>
</feature>
<keyword evidence="1" id="KW-0285">Flavoprotein</keyword>
<evidence type="ECO:0000256" key="2">
    <source>
        <dbReference type="ARBA" id="ARBA00022643"/>
    </source>
</evidence>
<dbReference type="PANTHER" id="PTHR43278:SF4">
    <property type="entry name" value="NAD(P)H-DEPENDENT FMN-CONTAINING OXIDOREDUCTASE YWQN-RELATED"/>
    <property type="match status" value="1"/>
</dbReference>
<evidence type="ECO:0000313" key="4">
    <source>
        <dbReference type="EMBL" id="KAB1070194.1"/>
    </source>
</evidence>
<accession>A0A6N6MGV5</accession>
<keyword evidence="5" id="KW-1185">Reference proteome</keyword>
<name>A0A6N6MGV5_9FLAO</name>
<organism evidence="4 5">
    <name type="scientific">Pseudotamlana haliotis</name>
    <dbReference type="NCBI Taxonomy" id="2614804"/>
    <lineage>
        <taxon>Bacteria</taxon>
        <taxon>Pseudomonadati</taxon>
        <taxon>Bacteroidota</taxon>
        <taxon>Flavobacteriia</taxon>
        <taxon>Flavobacteriales</taxon>
        <taxon>Flavobacteriaceae</taxon>
        <taxon>Pseudotamlana</taxon>
    </lineage>
</organism>
<reference evidence="4 5" key="1">
    <citation type="submission" date="2019-09" db="EMBL/GenBank/DDBJ databases">
        <authorList>
            <person name="Cao W.R."/>
        </authorList>
    </citation>
    <scope>NUCLEOTIDE SEQUENCE [LARGE SCALE GENOMIC DNA]</scope>
    <source>
        <strain evidence="4 5">B1N29</strain>
    </source>
</reference>
<dbReference type="Proteomes" id="UP000441333">
    <property type="component" value="Unassembled WGS sequence"/>
</dbReference>
<dbReference type="Gene3D" id="3.40.50.360">
    <property type="match status" value="1"/>
</dbReference>
<proteinExistence type="predicted"/>
<dbReference type="EMBL" id="WAAT01000017">
    <property type="protein sequence ID" value="KAB1070194.1"/>
    <property type="molecule type" value="Genomic_DNA"/>
</dbReference>
<dbReference type="RefSeq" id="WP_150936368.1">
    <property type="nucleotide sequence ID" value="NZ_WAAT01000017.1"/>
</dbReference>
<protein>
    <submittedName>
        <fullName evidence="4">NAD(P)H-dependent oxidoreductase</fullName>
    </submittedName>
</protein>
<evidence type="ECO:0000313" key="5">
    <source>
        <dbReference type="Proteomes" id="UP000441333"/>
    </source>
</evidence>
<gene>
    <name evidence="4" type="ORF">F6U93_02115</name>
</gene>
<dbReference type="GO" id="GO:0016491">
    <property type="term" value="F:oxidoreductase activity"/>
    <property type="evidence" value="ECO:0007669"/>
    <property type="project" value="InterPro"/>
</dbReference>